<evidence type="ECO:0000256" key="1">
    <source>
        <dbReference type="ARBA" id="ARBA00022691"/>
    </source>
</evidence>
<organism evidence="4 5">
    <name type="scientific">Taibaiella soli</name>
    <dbReference type="NCBI Taxonomy" id="1649169"/>
    <lineage>
        <taxon>Bacteria</taxon>
        <taxon>Pseudomonadati</taxon>
        <taxon>Bacteroidota</taxon>
        <taxon>Chitinophagia</taxon>
        <taxon>Chitinophagales</taxon>
        <taxon>Chitinophagaceae</taxon>
        <taxon>Taibaiella</taxon>
    </lineage>
</organism>
<proteinExistence type="inferred from homology"/>
<evidence type="ECO:0000259" key="3">
    <source>
        <dbReference type="Pfam" id="PF01980"/>
    </source>
</evidence>
<dbReference type="EMBL" id="QKTW01000022">
    <property type="protein sequence ID" value="PZF71760.1"/>
    <property type="molecule type" value="Genomic_DNA"/>
</dbReference>
<evidence type="ECO:0000313" key="5">
    <source>
        <dbReference type="Proteomes" id="UP000248745"/>
    </source>
</evidence>
<dbReference type="Pfam" id="PF01980">
    <property type="entry name" value="TrmO_N"/>
    <property type="match status" value="1"/>
</dbReference>
<accession>A0A2W2AHQ8</accession>
<dbReference type="InterPro" id="IPR036413">
    <property type="entry name" value="YaeB-like_sf"/>
</dbReference>
<evidence type="ECO:0000256" key="2">
    <source>
        <dbReference type="ARBA" id="ARBA00033753"/>
    </source>
</evidence>
<comment type="similarity">
    <text evidence="2">Belongs to the tRNA methyltransferase O family.</text>
</comment>
<keyword evidence="5" id="KW-1185">Reference proteome</keyword>
<gene>
    <name evidence="4" type="ORF">DN068_16985</name>
</gene>
<feature type="domain" description="TsaA-like" evidence="3">
    <location>
        <begin position="64"/>
        <end position="104"/>
    </location>
</feature>
<dbReference type="Proteomes" id="UP000248745">
    <property type="component" value="Unassembled WGS sequence"/>
</dbReference>
<sequence>MSEYGGVICFHKGIYGTRPIGFVSNDRKRIQEDYWDNVVSILKINTKKYGEDCLNSFSHLGYKNRPNLVGLSRCSILTVTNDSVAVRGLNAINGSPILDIKHHICDNFLPLVIWGS</sequence>
<dbReference type="InterPro" id="IPR036414">
    <property type="entry name" value="YaeB_N_sf"/>
</dbReference>
<dbReference type="Gene3D" id="2.40.30.70">
    <property type="entry name" value="YaeB-like"/>
    <property type="match status" value="1"/>
</dbReference>
<keyword evidence="1" id="KW-0949">S-adenosyl-L-methionine</keyword>
<comment type="caution">
    <text evidence="4">The sequence shown here is derived from an EMBL/GenBank/DDBJ whole genome shotgun (WGS) entry which is preliminary data.</text>
</comment>
<dbReference type="SUPFAM" id="SSF118196">
    <property type="entry name" value="YaeB-like"/>
    <property type="match status" value="1"/>
</dbReference>
<evidence type="ECO:0000313" key="4">
    <source>
        <dbReference type="EMBL" id="PZF71760.1"/>
    </source>
</evidence>
<dbReference type="InterPro" id="IPR023370">
    <property type="entry name" value="TrmO-like_N"/>
</dbReference>
<name>A0A2W2AHQ8_9BACT</name>
<protein>
    <recommendedName>
        <fullName evidence="3">TsaA-like domain-containing protein</fullName>
    </recommendedName>
</protein>
<dbReference type="AlphaFoldDB" id="A0A2W2AHQ8"/>
<reference evidence="4 5" key="1">
    <citation type="submission" date="2018-06" db="EMBL/GenBank/DDBJ databases">
        <title>Mucibacter soli gen. nov., sp. nov., a new member of the family Chitinophagaceae producing mucin.</title>
        <authorList>
            <person name="Kim M.-K."/>
            <person name="Park S."/>
            <person name="Kim T.-S."/>
            <person name="Joung Y."/>
            <person name="Han J.-H."/>
            <person name="Kim S.B."/>
        </authorList>
    </citation>
    <scope>NUCLEOTIDE SEQUENCE [LARGE SCALE GENOMIC DNA]</scope>
    <source>
        <strain evidence="4 5">R1-15</strain>
    </source>
</reference>
<dbReference type="OrthoDB" id="9804309at2"/>